<dbReference type="EMBL" id="JANPWB010000014">
    <property type="protein sequence ID" value="KAJ1100376.1"/>
    <property type="molecule type" value="Genomic_DNA"/>
</dbReference>
<feature type="compositionally biased region" description="Basic and acidic residues" evidence="1">
    <location>
        <begin position="54"/>
        <end position="73"/>
    </location>
</feature>
<sequence>MEGSEVSQNKTGEQGIWQNMYKRKRVRAEEKQPRSTPSDASGASHQRQNASQLETKRQLADWERKEIKHASST</sequence>
<protein>
    <submittedName>
        <fullName evidence="2">Uncharacterized protein</fullName>
    </submittedName>
</protein>
<dbReference type="AlphaFoldDB" id="A0AAV7MAL4"/>
<feature type="compositionally biased region" description="Polar residues" evidence="1">
    <location>
        <begin position="1"/>
        <end position="12"/>
    </location>
</feature>
<feature type="region of interest" description="Disordered" evidence="1">
    <location>
        <begin position="1"/>
        <end position="73"/>
    </location>
</feature>
<reference evidence="2" key="1">
    <citation type="journal article" date="2022" name="bioRxiv">
        <title>Sequencing and chromosome-scale assembly of the giantPleurodeles waltlgenome.</title>
        <authorList>
            <person name="Brown T."/>
            <person name="Elewa A."/>
            <person name="Iarovenko S."/>
            <person name="Subramanian E."/>
            <person name="Araus A.J."/>
            <person name="Petzold A."/>
            <person name="Susuki M."/>
            <person name="Suzuki K.-i.T."/>
            <person name="Hayashi T."/>
            <person name="Toyoda A."/>
            <person name="Oliveira C."/>
            <person name="Osipova E."/>
            <person name="Leigh N.D."/>
            <person name="Simon A."/>
            <person name="Yun M.H."/>
        </authorList>
    </citation>
    <scope>NUCLEOTIDE SEQUENCE</scope>
    <source>
        <strain evidence="2">20211129_DDA</strain>
        <tissue evidence="2">Liver</tissue>
    </source>
</reference>
<gene>
    <name evidence="2" type="ORF">NDU88_005462</name>
</gene>
<comment type="caution">
    <text evidence="2">The sequence shown here is derived from an EMBL/GenBank/DDBJ whole genome shotgun (WGS) entry which is preliminary data.</text>
</comment>
<evidence type="ECO:0000313" key="2">
    <source>
        <dbReference type="EMBL" id="KAJ1100376.1"/>
    </source>
</evidence>
<proteinExistence type="predicted"/>
<evidence type="ECO:0000256" key="1">
    <source>
        <dbReference type="SAM" id="MobiDB-lite"/>
    </source>
</evidence>
<dbReference type="Proteomes" id="UP001066276">
    <property type="component" value="Chromosome 10"/>
</dbReference>
<accession>A0AAV7MAL4</accession>
<evidence type="ECO:0000313" key="3">
    <source>
        <dbReference type="Proteomes" id="UP001066276"/>
    </source>
</evidence>
<name>A0AAV7MAL4_PLEWA</name>
<feature type="compositionally biased region" description="Polar residues" evidence="1">
    <location>
        <begin position="34"/>
        <end position="53"/>
    </location>
</feature>
<organism evidence="2 3">
    <name type="scientific">Pleurodeles waltl</name>
    <name type="common">Iberian ribbed newt</name>
    <dbReference type="NCBI Taxonomy" id="8319"/>
    <lineage>
        <taxon>Eukaryota</taxon>
        <taxon>Metazoa</taxon>
        <taxon>Chordata</taxon>
        <taxon>Craniata</taxon>
        <taxon>Vertebrata</taxon>
        <taxon>Euteleostomi</taxon>
        <taxon>Amphibia</taxon>
        <taxon>Batrachia</taxon>
        <taxon>Caudata</taxon>
        <taxon>Salamandroidea</taxon>
        <taxon>Salamandridae</taxon>
        <taxon>Pleurodelinae</taxon>
        <taxon>Pleurodeles</taxon>
    </lineage>
</organism>
<keyword evidence="3" id="KW-1185">Reference proteome</keyword>